<dbReference type="InterPro" id="IPR036869">
    <property type="entry name" value="J_dom_sf"/>
</dbReference>
<organism evidence="4 5">
    <name type="scientific">Carpinus fangiana</name>
    <dbReference type="NCBI Taxonomy" id="176857"/>
    <lineage>
        <taxon>Eukaryota</taxon>
        <taxon>Viridiplantae</taxon>
        <taxon>Streptophyta</taxon>
        <taxon>Embryophyta</taxon>
        <taxon>Tracheophyta</taxon>
        <taxon>Spermatophyta</taxon>
        <taxon>Magnoliopsida</taxon>
        <taxon>eudicotyledons</taxon>
        <taxon>Gunneridae</taxon>
        <taxon>Pentapetalae</taxon>
        <taxon>rosids</taxon>
        <taxon>fabids</taxon>
        <taxon>Fagales</taxon>
        <taxon>Betulaceae</taxon>
        <taxon>Carpinus</taxon>
    </lineage>
</organism>
<dbReference type="Proteomes" id="UP000327013">
    <property type="component" value="Unassembled WGS sequence"/>
</dbReference>
<dbReference type="PRINTS" id="PR00625">
    <property type="entry name" value="JDOMAIN"/>
</dbReference>
<feature type="chain" id="PRO_5024271115" description="J domain-containing protein" evidence="2">
    <location>
        <begin position="26"/>
        <end position="398"/>
    </location>
</feature>
<keyword evidence="2" id="KW-0732">Signal</keyword>
<dbReference type="OrthoDB" id="445556at2759"/>
<dbReference type="EMBL" id="VIBQ01000012">
    <property type="protein sequence ID" value="KAB8343084.1"/>
    <property type="molecule type" value="Genomic_DNA"/>
</dbReference>
<feature type="signal peptide" evidence="2">
    <location>
        <begin position="1"/>
        <end position="25"/>
    </location>
</feature>
<dbReference type="InterPro" id="IPR001623">
    <property type="entry name" value="DnaJ_domain"/>
</dbReference>
<protein>
    <recommendedName>
        <fullName evidence="3">J domain-containing protein</fullName>
    </recommendedName>
</protein>
<evidence type="ECO:0000259" key="3">
    <source>
        <dbReference type="PROSITE" id="PS50076"/>
    </source>
</evidence>
<evidence type="ECO:0000256" key="1">
    <source>
        <dbReference type="SAM" id="MobiDB-lite"/>
    </source>
</evidence>
<feature type="domain" description="J" evidence="3">
    <location>
        <begin position="104"/>
        <end position="187"/>
    </location>
</feature>
<dbReference type="AlphaFoldDB" id="A0A5N6KSX8"/>
<feature type="region of interest" description="Disordered" evidence="1">
    <location>
        <begin position="42"/>
        <end position="99"/>
    </location>
</feature>
<proteinExistence type="predicted"/>
<dbReference type="PROSITE" id="PS50076">
    <property type="entry name" value="DNAJ_2"/>
    <property type="match status" value="1"/>
</dbReference>
<feature type="compositionally biased region" description="Polar residues" evidence="1">
    <location>
        <begin position="76"/>
        <end position="89"/>
    </location>
</feature>
<comment type="caution">
    <text evidence="4">The sequence shown here is derived from an EMBL/GenBank/DDBJ whole genome shotgun (WGS) entry which is preliminary data.</text>
</comment>
<gene>
    <name evidence="4" type="ORF">FH972_022678</name>
</gene>
<dbReference type="SUPFAM" id="SSF46565">
    <property type="entry name" value="Chaperone J-domain"/>
    <property type="match status" value="1"/>
</dbReference>
<accession>A0A5N6KSX8</accession>
<feature type="compositionally biased region" description="Polar residues" evidence="1">
    <location>
        <begin position="42"/>
        <end position="52"/>
    </location>
</feature>
<sequence length="398" mass="44969">MHVLQPLLRIIVPLMLLLSTPICISRKPSVLLSTYNSLPISQQCSGQTPSSQSTRPSRCPYSPPPRQKRRLYATVQADSNASHDSSTPNDLAWPDTGNPSRHPTPYQIFNLAPSAPYSKRRFYDLVKLYHPDRTSTSSSSSPPTEIHTLPHGERLSQHDLLERYRLVIAAHNILSNHDKRAAYDRFGHGWTTVRDTSPSAQSAVDQGLWSTVHRWRTQGPQWPNTEDDPMYNATWEDWERWYARRRQREWARYRATSGAASGGWPGYFTAGGDGPPRQGTIFASNYVFLSVVALLAALGGIGQATRAHAGAQQRIERSRLVSEENSRMLMQARQDATAAYGEGEGKRERIKRFLKEREQYEGDFDGRALRAEDEALCAPKGVSERGEEPFWKKPPETR</sequence>
<keyword evidence="5" id="KW-1185">Reference proteome</keyword>
<evidence type="ECO:0000313" key="5">
    <source>
        <dbReference type="Proteomes" id="UP000327013"/>
    </source>
</evidence>
<dbReference type="CDD" id="cd06257">
    <property type="entry name" value="DnaJ"/>
    <property type="match status" value="1"/>
</dbReference>
<name>A0A5N6KSX8_9ROSI</name>
<evidence type="ECO:0000256" key="2">
    <source>
        <dbReference type="SAM" id="SignalP"/>
    </source>
</evidence>
<evidence type="ECO:0000313" key="4">
    <source>
        <dbReference type="EMBL" id="KAB8343084.1"/>
    </source>
</evidence>
<feature type="compositionally biased region" description="Basic and acidic residues" evidence="1">
    <location>
        <begin position="382"/>
        <end position="398"/>
    </location>
</feature>
<dbReference type="Gene3D" id="1.10.287.110">
    <property type="entry name" value="DnaJ domain"/>
    <property type="match status" value="1"/>
</dbReference>
<feature type="region of interest" description="Disordered" evidence="1">
    <location>
        <begin position="377"/>
        <end position="398"/>
    </location>
</feature>
<reference evidence="4 5" key="1">
    <citation type="submission" date="2019-06" db="EMBL/GenBank/DDBJ databases">
        <title>A chromosomal-level reference genome of Carpinus fangiana (Coryloideae, Betulaceae).</title>
        <authorList>
            <person name="Yang X."/>
            <person name="Wang Z."/>
            <person name="Zhang L."/>
            <person name="Hao G."/>
            <person name="Liu J."/>
            <person name="Yang Y."/>
        </authorList>
    </citation>
    <scope>NUCLEOTIDE SEQUENCE [LARGE SCALE GENOMIC DNA]</scope>
    <source>
        <strain evidence="4">Cfa_2016G</strain>
        <tissue evidence="4">Leaf</tissue>
    </source>
</reference>
<dbReference type="SMART" id="SM00271">
    <property type="entry name" value="DnaJ"/>
    <property type="match status" value="1"/>
</dbReference>